<dbReference type="InterPro" id="IPR042121">
    <property type="entry name" value="MutL_C_regsub"/>
</dbReference>
<dbReference type="GO" id="GO:0006298">
    <property type="term" value="P:mismatch repair"/>
    <property type="evidence" value="ECO:0007669"/>
    <property type="project" value="UniProtKB-UniRule"/>
</dbReference>
<accession>A0A1I4QSF1</accession>
<feature type="compositionally biased region" description="Low complexity" evidence="6">
    <location>
        <begin position="410"/>
        <end position="424"/>
    </location>
</feature>
<dbReference type="InterPro" id="IPR014762">
    <property type="entry name" value="DNA_mismatch_repair_CS"/>
</dbReference>
<evidence type="ECO:0000256" key="2">
    <source>
        <dbReference type="ARBA" id="ARBA00021975"/>
    </source>
</evidence>
<dbReference type="Pfam" id="PF08676">
    <property type="entry name" value="MutL_C"/>
    <property type="match status" value="1"/>
</dbReference>
<dbReference type="HAMAP" id="MF_00149">
    <property type="entry name" value="DNA_mis_repair"/>
    <property type="match status" value="1"/>
</dbReference>
<feature type="domain" description="MutL C-terminal dimerisation" evidence="7">
    <location>
        <begin position="434"/>
        <end position="577"/>
    </location>
</feature>
<dbReference type="GO" id="GO:0140664">
    <property type="term" value="F:ATP-dependent DNA damage sensor activity"/>
    <property type="evidence" value="ECO:0007669"/>
    <property type="project" value="InterPro"/>
</dbReference>
<keyword evidence="3 5" id="KW-0227">DNA damage</keyword>
<dbReference type="GO" id="GO:0005524">
    <property type="term" value="F:ATP binding"/>
    <property type="evidence" value="ECO:0007669"/>
    <property type="project" value="InterPro"/>
</dbReference>
<dbReference type="FunFam" id="3.30.230.10:FF:000013">
    <property type="entry name" value="DNA mismatch repair endonuclease MutL"/>
    <property type="match status" value="1"/>
</dbReference>
<reference evidence="9 10" key="1">
    <citation type="submission" date="2016-10" db="EMBL/GenBank/DDBJ databases">
        <authorList>
            <person name="de Groot N.N."/>
        </authorList>
    </citation>
    <scope>NUCLEOTIDE SEQUENCE [LARGE SCALE GENOMIC DNA]</scope>
    <source>
        <strain evidence="9 10">DSM 4180</strain>
    </source>
</reference>
<dbReference type="SMART" id="SM00853">
    <property type="entry name" value="MutL_C"/>
    <property type="match status" value="1"/>
</dbReference>
<evidence type="ECO:0000256" key="5">
    <source>
        <dbReference type="HAMAP-Rule" id="MF_00149"/>
    </source>
</evidence>
<dbReference type="AlphaFoldDB" id="A0A1I4QSF1"/>
<evidence type="ECO:0000256" key="6">
    <source>
        <dbReference type="SAM" id="MobiDB-lite"/>
    </source>
</evidence>
<evidence type="ECO:0000313" key="9">
    <source>
        <dbReference type="EMBL" id="SFM42947.1"/>
    </source>
</evidence>
<dbReference type="EMBL" id="FOUO01000005">
    <property type="protein sequence ID" value="SFM42947.1"/>
    <property type="molecule type" value="Genomic_DNA"/>
</dbReference>
<dbReference type="CDD" id="cd16926">
    <property type="entry name" value="HATPase_MutL-MLH-PMS-like"/>
    <property type="match status" value="1"/>
</dbReference>
<dbReference type="PROSITE" id="PS00058">
    <property type="entry name" value="DNA_MISMATCH_REPAIR_1"/>
    <property type="match status" value="1"/>
</dbReference>
<dbReference type="SMART" id="SM01340">
    <property type="entry name" value="DNA_mis_repair"/>
    <property type="match status" value="1"/>
</dbReference>
<feature type="region of interest" description="Disordered" evidence="6">
    <location>
        <begin position="336"/>
        <end position="392"/>
    </location>
</feature>
<dbReference type="OrthoDB" id="9763467at2"/>
<dbReference type="SUPFAM" id="SSF118116">
    <property type="entry name" value="DNA mismatch repair protein MutL"/>
    <property type="match status" value="1"/>
</dbReference>
<dbReference type="InterPro" id="IPR014790">
    <property type="entry name" value="MutL_C"/>
</dbReference>
<dbReference type="NCBIfam" id="TIGR00585">
    <property type="entry name" value="mutl"/>
    <property type="match status" value="1"/>
</dbReference>
<comment type="function">
    <text evidence="5">This protein is involved in the repair of mismatches in DNA. It is required for dam-dependent methyl-directed DNA mismatch repair. May act as a 'molecular matchmaker', a protein that promotes the formation of a stable complex between two or more DNA-binding proteins in an ATP-dependent manner without itself being part of a final effector complex.</text>
</comment>
<dbReference type="RefSeq" id="WP_090484332.1">
    <property type="nucleotide sequence ID" value="NZ_FOUO01000005.1"/>
</dbReference>
<dbReference type="Pfam" id="PF01119">
    <property type="entry name" value="DNA_mis_repair"/>
    <property type="match status" value="1"/>
</dbReference>
<dbReference type="InterPro" id="IPR038973">
    <property type="entry name" value="MutL/Mlh/Pms-like"/>
</dbReference>
<gene>
    <name evidence="5" type="primary">mutL</name>
    <name evidence="9" type="ORF">SAMN05421721_105116</name>
</gene>
<dbReference type="InterPro" id="IPR013507">
    <property type="entry name" value="DNA_mismatch_S5_2-like"/>
</dbReference>
<feature type="region of interest" description="Disordered" evidence="6">
    <location>
        <begin position="410"/>
        <end position="432"/>
    </location>
</feature>
<dbReference type="STRING" id="195064.SAMN05421721_105116"/>
<keyword evidence="10" id="KW-1185">Reference proteome</keyword>
<dbReference type="GO" id="GO:0030983">
    <property type="term" value="F:mismatched DNA binding"/>
    <property type="evidence" value="ECO:0007669"/>
    <property type="project" value="InterPro"/>
</dbReference>
<dbReference type="Pfam" id="PF13589">
    <property type="entry name" value="HATPase_c_3"/>
    <property type="match status" value="1"/>
</dbReference>
<evidence type="ECO:0000256" key="3">
    <source>
        <dbReference type="ARBA" id="ARBA00022763"/>
    </source>
</evidence>
<feature type="domain" description="DNA mismatch repair protein S5" evidence="8">
    <location>
        <begin position="212"/>
        <end position="330"/>
    </location>
</feature>
<dbReference type="PANTHER" id="PTHR10073">
    <property type="entry name" value="DNA MISMATCH REPAIR PROTEIN MLH, PMS, MUTL"/>
    <property type="match status" value="1"/>
</dbReference>
<dbReference type="CDD" id="cd03482">
    <property type="entry name" value="MutL_Trans_MutL"/>
    <property type="match status" value="1"/>
</dbReference>
<organism evidence="9 10">
    <name type="scientific">Ectothiorhodospira mobilis</name>
    <dbReference type="NCBI Taxonomy" id="195064"/>
    <lineage>
        <taxon>Bacteria</taxon>
        <taxon>Pseudomonadati</taxon>
        <taxon>Pseudomonadota</taxon>
        <taxon>Gammaproteobacteria</taxon>
        <taxon>Chromatiales</taxon>
        <taxon>Ectothiorhodospiraceae</taxon>
        <taxon>Ectothiorhodospira</taxon>
    </lineage>
</organism>
<dbReference type="Proteomes" id="UP000199556">
    <property type="component" value="Unassembled WGS sequence"/>
</dbReference>
<dbReference type="InterPro" id="IPR002099">
    <property type="entry name" value="MutL/Mlh/PMS"/>
</dbReference>
<evidence type="ECO:0000313" key="10">
    <source>
        <dbReference type="Proteomes" id="UP000199556"/>
    </source>
</evidence>
<evidence type="ECO:0000259" key="8">
    <source>
        <dbReference type="SMART" id="SM01340"/>
    </source>
</evidence>
<dbReference type="Gene3D" id="3.30.1370.100">
    <property type="entry name" value="MutL, C-terminal domain, regulatory subdomain"/>
    <property type="match status" value="1"/>
</dbReference>
<comment type="similarity">
    <text evidence="1 5">Belongs to the DNA mismatch repair MutL/HexB family.</text>
</comment>
<sequence length="621" mass="68006">MSIRELPPQLINQIAAGEVVERPASVVKELLENSLDAGAGQIRVDVEQGGMRRIRVRDDGRGIPRDELALALRRHATSKIADLADLERVASLGFRGEALPSIASVSRLTLTSAVAGAHSGWTLRGDGGDRFEDPEPAPHPVGTTVDVRDLFYNVPARRKFLRTERTEYGHLEEVIRRIALSRPGLGLELVHNGRSGLRLPPATEAAARDQRVARICGEPFIQQSVFLEQEGAGLRLWGWMGLPTFSRSQPDLQYFGVNGRMVRDRLVTHAVRQAYRDVLQHGRHPAYVLFLELDPALVDVNAHPAKHEVRFRDARLVHDFLFRSLHRALAELRPGAVPAPAAPSGEAASGGEGGPGEQQAPLEAGHRPTAAAPQMPTRGPGERDPGGTQGRLGLPVAEAMAAYQRLHAEAPTQPQATAGTAQQEAPEDPPLGFALGQLHGVYILAQNRDGLVLVDMHAAHERITYERLKRAWKEEGIRAQPLLLPETLEVSRAEADLAEARRETFQRLGLELDRAGPERLRLRAVPALLAQGDTAALVRDVLTDLKAQGSSSRVEERIHALLGTMACHGSVRAHRSLTLPEMNALLRDMEATERSGQCNHGRPTWTLLSMDALDRLFQRGR</sequence>
<dbReference type="PANTHER" id="PTHR10073:SF12">
    <property type="entry name" value="DNA MISMATCH REPAIR PROTEIN MLH1"/>
    <property type="match status" value="1"/>
</dbReference>
<dbReference type="InterPro" id="IPR014721">
    <property type="entry name" value="Ribsml_uS5_D2-typ_fold_subgr"/>
</dbReference>
<feature type="compositionally biased region" description="Low complexity" evidence="6">
    <location>
        <begin position="336"/>
        <end position="347"/>
    </location>
</feature>
<protein>
    <recommendedName>
        <fullName evidence="2 5">DNA mismatch repair protein MutL</fullName>
    </recommendedName>
</protein>
<dbReference type="Gene3D" id="3.30.1540.20">
    <property type="entry name" value="MutL, C-terminal domain, dimerisation subdomain"/>
    <property type="match status" value="1"/>
</dbReference>
<evidence type="ECO:0000256" key="1">
    <source>
        <dbReference type="ARBA" id="ARBA00006082"/>
    </source>
</evidence>
<dbReference type="InterPro" id="IPR020667">
    <property type="entry name" value="DNA_mismatch_repair_MutL"/>
</dbReference>
<dbReference type="InterPro" id="IPR042120">
    <property type="entry name" value="MutL_C_dimsub"/>
</dbReference>
<evidence type="ECO:0000256" key="4">
    <source>
        <dbReference type="ARBA" id="ARBA00023204"/>
    </source>
</evidence>
<dbReference type="Gene3D" id="3.30.230.10">
    <property type="match status" value="1"/>
</dbReference>
<dbReference type="FunFam" id="3.30.565.10:FF:000003">
    <property type="entry name" value="DNA mismatch repair endonuclease MutL"/>
    <property type="match status" value="1"/>
</dbReference>
<dbReference type="GO" id="GO:0032300">
    <property type="term" value="C:mismatch repair complex"/>
    <property type="evidence" value="ECO:0007669"/>
    <property type="project" value="InterPro"/>
</dbReference>
<keyword evidence="4 5" id="KW-0234">DNA repair</keyword>
<dbReference type="Gene3D" id="3.30.565.10">
    <property type="entry name" value="Histidine kinase-like ATPase, C-terminal domain"/>
    <property type="match status" value="1"/>
</dbReference>
<dbReference type="SUPFAM" id="SSF54211">
    <property type="entry name" value="Ribosomal protein S5 domain 2-like"/>
    <property type="match status" value="1"/>
</dbReference>
<dbReference type="NCBIfam" id="NF000949">
    <property type="entry name" value="PRK00095.1-2"/>
    <property type="match status" value="1"/>
</dbReference>
<dbReference type="InterPro" id="IPR020568">
    <property type="entry name" value="Ribosomal_Su5_D2-typ_SF"/>
</dbReference>
<dbReference type="SUPFAM" id="SSF55874">
    <property type="entry name" value="ATPase domain of HSP90 chaperone/DNA topoisomerase II/histidine kinase"/>
    <property type="match status" value="1"/>
</dbReference>
<evidence type="ECO:0000259" key="7">
    <source>
        <dbReference type="SMART" id="SM00853"/>
    </source>
</evidence>
<dbReference type="GO" id="GO:0016887">
    <property type="term" value="F:ATP hydrolysis activity"/>
    <property type="evidence" value="ECO:0007669"/>
    <property type="project" value="InterPro"/>
</dbReference>
<name>A0A1I4QSF1_ECTMO</name>
<proteinExistence type="inferred from homology"/>
<dbReference type="InterPro" id="IPR037198">
    <property type="entry name" value="MutL_C_sf"/>
</dbReference>
<dbReference type="InterPro" id="IPR036890">
    <property type="entry name" value="HATPase_C_sf"/>
</dbReference>